<evidence type="ECO:0000313" key="2">
    <source>
        <dbReference type="Proteomes" id="UP001163321"/>
    </source>
</evidence>
<evidence type="ECO:0000313" key="1">
    <source>
        <dbReference type="EMBL" id="KAI9916826.1"/>
    </source>
</evidence>
<dbReference type="Proteomes" id="UP001163321">
    <property type="component" value="Chromosome 2"/>
</dbReference>
<protein>
    <submittedName>
        <fullName evidence="1">Uncharacterized protein</fullName>
    </submittedName>
</protein>
<name>A0ACC0WEV1_9STRA</name>
<comment type="caution">
    <text evidence="1">The sequence shown here is derived from an EMBL/GenBank/DDBJ whole genome shotgun (WGS) entry which is preliminary data.</text>
</comment>
<proteinExistence type="predicted"/>
<organism evidence="1 2">
    <name type="scientific">Peronosclerospora sorghi</name>
    <dbReference type="NCBI Taxonomy" id="230839"/>
    <lineage>
        <taxon>Eukaryota</taxon>
        <taxon>Sar</taxon>
        <taxon>Stramenopiles</taxon>
        <taxon>Oomycota</taxon>
        <taxon>Peronosporomycetes</taxon>
        <taxon>Peronosporales</taxon>
        <taxon>Peronosporaceae</taxon>
        <taxon>Peronosclerospora</taxon>
    </lineage>
</organism>
<sequence length="85" mass="9663">MRLQRRKLDAPATGGLSVDQIQQLTATSQGDVQFVYDQKLAAKGQRNGGVVAGQEPQQQRRPHRPMVPERSECWFFLQCRPWNGI</sequence>
<dbReference type="EMBL" id="CM047581">
    <property type="protein sequence ID" value="KAI9916826.1"/>
    <property type="molecule type" value="Genomic_DNA"/>
</dbReference>
<keyword evidence="2" id="KW-1185">Reference proteome</keyword>
<accession>A0ACC0WEV1</accession>
<reference evidence="1 2" key="1">
    <citation type="journal article" date="2022" name="bioRxiv">
        <title>The genome of the oomycete Peronosclerospora sorghi, a cosmopolitan pathogen of maize and sorghum, is inflated with dispersed pseudogenes.</title>
        <authorList>
            <person name="Fletcher K."/>
            <person name="Martin F."/>
            <person name="Isakeit T."/>
            <person name="Cavanaugh K."/>
            <person name="Magill C."/>
            <person name="Michelmore R."/>
        </authorList>
    </citation>
    <scope>NUCLEOTIDE SEQUENCE [LARGE SCALE GENOMIC DNA]</scope>
    <source>
        <strain evidence="1">P6</strain>
    </source>
</reference>
<gene>
    <name evidence="1" type="ORF">PsorP6_018152</name>
</gene>